<proteinExistence type="predicted"/>
<keyword evidence="2" id="KW-1185">Reference proteome</keyword>
<evidence type="ECO:0000313" key="2">
    <source>
        <dbReference type="Proteomes" id="UP000008206"/>
    </source>
</evidence>
<dbReference type="KEGG" id="cyj:Cyan7822_4290"/>
<gene>
    <name evidence="1" type="ordered locus">Cyan7822_4290</name>
</gene>
<protein>
    <submittedName>
        <fullName evidence="1">Uncharacterized protein</fullName>
    </submittedName>
</protein>
<accession>E0UA15</accession>
<sequence length="58" mass="6908">MIVQKTFLWLNLVYLKKTSPLVCHVEEILTMTIEININRTVIFFDLRIISKEISKRTN</sequence>
<dbReference type="AlphaFoldDB" id="E0UA15"/>
<name>E0UA15_GLOV7</name>
<evidence type="ECO:0000313" key="1">
    <source>
        <dbReference type="EMBL" id="ADN16207.1"/>
    </source>
</evidence>
<dbReference type="HOGENOM" id="CLU_2971849_0_0_3"/>
<dbReference type="Proteomes" id="UP000008206">
    <property type="component" value="Chromosome"/>
</dbReference>
<dbReference type="EMBL" id="CP002198">
    <property type="protein sequence ID" value="ADN16207.1"/>
    <property type="molecule type" value="Genomic_DNA"/>
</dbReference>
<organism evidence="1 2">
    <name type="scientific">Gloeothece verrucosa (strain PCC 7822)</name>
    <name type="common">Cyanothece sp. (strain PCC 7822)</name>
    <dbReference type="NCBI Taxonomy" id="497965"/>
    <lineage>
        <taxon>Bacteria</taxon>
        <taxon>Bacillati</taxon>
        <taxon>Cyanobacteriota</taxon>
        <taxon>Cyanophyceae</taxon>
        <taxon>Oscillatoriophycideae</taxon>
        <taxon>Chroococcales</taxon>
        <taxon>Aphanothecaceae</taxon>
        <taxon>Gloeothece</taxon>
        <taxon>Gloeothece verrucosa</taxon>
    </lineage>
</organism>
<reference evidence="2" key="1">
    <citation type="journal article" date="2011" name="MBio">
        <title>Novel metabolic attributes of the genus Cyanothece, comprising a group of unicellular nitrogen-fixing Cyanobacteria.</title>
        <authorList>
            <person name="Bandyopadhyay A."/>
            <person name="Elvitigala T."/>
            <person name="Welsh E."/>
            <person name="Stockel J."/>
            <person name="Liberton M."/>
            <person name="Min H."/>
            <person name="Sherman L.A."/>
            <person name="Pakrasi H.B."/>
        </authorList>
    </citation>
    <scope>NUCLEOTIDE SEQUENCE [LARGE SCALE GENOMIC DNA]</scope>
    <source>
        <strain evidence="2">PCC 7822</strain>
    </source>
</reference>